<dbReference type="Pfam" id="PF02397">
    <property type="entry name" value="Bac_transf"/>
    <property type="match status" value="1"/>
</dbReference>
<dbReference type="InterPro" id="IPR003362">
    <property type="entry name" value="Bact_transf"/>
</dbReference>
<evidence type="ECO:0000256" key="4">
    <source>
        <dbReference type="ARBA" id="ARBA00022679"/>
    </source>
</evidence>
<name>A0ABR5VLN9_MARGR</name>
<evidence type="ECO:0000259" key="10">
    <source>
        <dbReference type="PROSITE" id="PS50801"/>
    </source>
</evidence>
<dbReference type="EMBL" id="LSYU01000001">
    <property type="protein sequence ID" value="KXX66449.1"/>
    <property type="molecule type" value="Genomic_DNA"/>
</dbReference>
<dbReference type="NCBIfam" id="TIGR03025">
    <property type="entry name" value="EPS_sugtrans"/>
    <property type="match status" value="1"/>
</dbReference>
<dbReference type="PANTHER" id="PTHR30576">
    <property type="entry name" value="COLANIC BIOSYNTHESIS UDP-GLUCOSE LIPID CARRIER TRANSFERASE"/>
    <property type="match status" value="1"/>
</dbReference>
<sequence length="333" mass="37141">MQIQDGDQSNGFPVSTGDGISRVLVSKELSVVEAVPFRNAVRTLCEAPERPMKLVLDFSRTSFLDSSGIGALASCMKMSQANGVALVVTEVRPEVRSVLAMTGLDKVLTIESDGANREEAHAIDTALLPVTHPSVRSKAKRVIDVLGSLVGLGLTALLFIPIAIAIKRDSPGPVLFNQTRCGWMGRRFKLWKFRSMVPDAEARKGEIRNEAEGAIFKAENDPRITRVGRFLRRTSLDELPQFWNVLQGSMSLVGTRPPTPDEIDQYDVPEWRRLDVKPGITGEWQVNGRSSIKSFEDIIRLDLRYQRNWSLWYDIKLMLKTILVVFNKDSGAM</sequence>
<evidence type="ECO:0000313" key="11">
    <source>
        <dbReference type="EMBL" id="KXX66449.1"/>
    </source>
</evidence>
<dbReference type="NCBIfam" id="TIGR00377">
    <property type="entry name" value="ant_ant_sig"/>
    <property type="match status" value="1"/>
</dbReference>
<dbReference type="InterPro" id="IPR002645">
    <property type="entry name" value="STAS_dom"/>
</dbReference>
<gene>
    <name evidence="11" type="ORF">AY586_00590</name>
</gene>
<comment type="similarity">
    <text evidence="3 8">Belongs to the anti-sigma-factor antagonist family.</text>
</comment>
<comment type="caution">
    <text evidence="11">The sequence shown here is derived from an EMBL/GenBank/DDBJ whole genome shotgun (WGS) entry which is preliminary data.</text>
</comment>
<evidence type="ECO:0000256" key="8">
    <source>
        <dbReference type="RuleBase" id="RU003749"/>
    </source>
</evidence>
<proteinExistence type="inferred from homology"/>
<organism evidence="11 12">
    <name type="scientific">Marichromatium gracile</name>
    <name type="common">Chromatium gracile</name>
    <dbReference type="NCBI Taxonomy" id="1048"/>
    <lineage>
        <taxon>Bacteria</taxon>
        <taxon>Pseudomonadati</taxon>
        <taxon>Pseudomonadota</taxon>
        <taxon>Gammaproteobacteria</taxon>
        <taxon>Chromatiales</taxon>
        <taxon>Chromatiaceae</taxon>
        <taxon>Marichromatium</taxon>
    </lineage>
</organism>
<dbReference type="Pfam" id="PF01740">
    <property type="entry name" value="STAS"/>
    <property type="match status" value="1"/>
</dbReference>
<dbReference type="PANTHER" id="PTHR30576:SF10">
    <property type="entry name" value="SLL5057 PROTEIN"/>
    <property type="match status" value="1"/>
</dbReference>
<evidence type="ECO:0000256" key="7">
    <source>
        <dbReference type="ARBA" id="ARBA00023136"/>
    </source>
</evidence>
<dbReference type="Gene3D" id="3.30.750.24">
    <property type="entry name" value="STAS domain"/>
    <property type="match status" value="1"/>
</dbReference>
<evidence type="ECO:0000256" key="2">
    <source>
        <dbReference type="ARBA" id="ARBA00006464"/>
    </source>
</evidence>
<keyword evidence="7 9" id="KW-0472">Membrane</keyword>
<comment type="subcellular location">
    <subcellularLocation>
        <location evidence="1">Membrane</location>
        <topology evidence="1">Multi-pass membrane protein</topology>
    </subcellularLocation>
</comment>
<evidence type="ECO:0000256" key="5">
    <source>
        <dbReference type="ARBA" id="ARBA00022692"/>
    </source>
</evidence>
<keyword evidence="6 9" id="KW-1133">Transmembrane helix</keyword>
<dbReference type="CDD" id="cd07043">
    <property type="entry name" value="STAS_anti-anti-sigma_factors"/>
    <property type="match status" value="1"/>
</dbReference>
<dbReference type="InterPro" id="IPR036513">
    <property type="entry name" value="STAS_dom_sf"/>
</dbReference>
<evidence type="ECO:0000313" key="12">
    <source>
        <dbReference type="Proteomes" id="UP000075766"/>
    </source>
</evidence>
<keyword evidence="5 9" id="KW-0812">Transmembrane</keyword>
<keyword evidence="12" id="KW-1185">Reference proteome</keyword>
<dbReference type="InterPro" id="IPR017475">
    <property type="entry name" value="EPS_sugar_tfrase"/>
</dbReference>
<comment type="similarity">
    <text evidence="2">Belongs to the bacterial sugar transferase family.</text>
</comment>
<evidence type="ECO:0000256" key="9">
    <source>
        <dbReference type="SAM" id="Phobius"/>
    </source>
</evidence>
<evidence type="ECO:0000256" key="3">
    <source>
        <dbReference type="ARBA" id="ARBA00009013"/>
    </source>
</evidence>
<dbReference type="SUPFAM" id="SSF52091">
    <property type="entry name" value="SpoIIaa-like"/>
    <property type="match status" value="1"/>
</dbReference>
<reference evidence="11 12" key="1">
    <citation type="submission" date="2016-02" db="EMBL/GenBank/DDBJ databases">
        <title>Genome sequence of Marichromatium gracile YL-28, a purple sulfur bacterium.</title>
        <authorList>
            <person name="Zhao C."/>
            <person name="Hong X."/>
            <person name="Chen S."/>
            <person name="Yang S."/>
        </authorList>
    </citation>
    <scope>NUCLEOTIDE SEQUENCE [LARGE SCALE GENOMIC DNA]</scope>
    <source>
        <strain evidence="11 12">YL28</strain>
    </source>
</reference>
<protein>
    <recommendedName>
        <fullName evidence="8">Anti-sigma factor antagonist</fullName>
    </recommendedName>
</protein>
<keyword evidence="4" id="KW-0808">Transferase</keyword>
<evidence type="ECO:0000256" key="6">
    <source>
        <dbReference type="ARBA" id="ARBA00022989"/>
    </source>
</evidence>
<feature type="transmembrane region" description="Helical" evidence="9">
    <location>
        <begin position="145"/>
        <end position="166"/>
    </location>
</feature>
<dbReference type="RefSeq" id="WP_062271399.1">
    <property type="nucleotide sequence ID" value="NZ_LSYU01000001.1"/>
</dbReference>
<dbReference type="InterPro" id="IPR003658">
    <property type="entry name" value="Anti-sigma_ant"/>
</dbReference>
<feature type="domain" description="STAS" evidence="10">
    <location>
        <begin position="10"/>
        <end position="126"/>
    </location>
</feature>
<dbReference type="Proteomes" id="UP000075766">
    <property type="component" value="Unassembled WGS sequence"/>
</dbReference>
<accession>A0ABR5VLN9</accession>
<evidence type="ECO:0000256" key="1">
    <source>
        <dbReference type="ARBA" id="ARBA00004141"/>
    </source>
</evidence>
<dbReference type="PROSITE" id="PS50801">
    <property type="entry name" value="STAS"/>
    <property type="match status" value="1"/>
</dbReference>